<dbReference type="PANTHER" id="PTHR33925">
    <property type="entry name" value="PLASTID DIVISION PROTEIN CDP1, CHLOROPLASTIC-RELATED"/>
    <property type="match status" value="1"/>
</dbReference>
<organism evidence="5 6">
    <name type="scientific">Elliptochloris bilobata</name>
    <dbReference type="NCBI Taxonomy" id="381761"/>
    <lineage>
        <taxon>Eukaryota</taxon>
        <taxon>Viridiplantae</taxon>
        <taxon>Chlorophyta</taxon>
        <taxon>core chlorophytes</taxon>
        <taxon>Trebouxiophyceae</taxon>
        <taxon>Trebouxiophyceae incertae sedis</taxon>
        <taxon>Elliptochloris clade</taxon>
        <taxon>Elliptochloris</taxon>
    </lineage>
</organism>
<evidence type="ECO:0000256" key="1">
    <source>
        <dbReference type="SAM" id="MobiDB-lite"/>
    </source>
</evidence>
<feature type="region of interest" description="Disordered" evidence="1">
    <location>
        <begin position="364"/>
        <end position="388"/>
    </location>
</feature>
<protein>
    <recommendedName>
        <fullName evidence="7">ARC6 IMS domain-containing protein</fullName>
    </recommendedName>
</protein>
<dbReference type="InterPro" id="IPR044685">
    <property type="entry name" value="CPD1-like"/>
</dbReference>
<dbReference type="Pfam" id="PF23468">
    <property type="entry name" value="ARC6"/>
    <property type="match status" value="1"/>
</dbReference>
<dbReference type="InterPro" id="IPR057137">
    <property type="entry name" value="CDP1-like_a_solenoid_2"/>
</dbReference>
<keyword evidence="6" id="KW-1185">Reference proteome</keyword>
<gene>
    <name evidence="5" type="ORF">WJX81_000406</name>
</gene>
<evidence type="ECO:0000259" key="4">
    <source>
        <dbReference type="Pfam" id="PF25515"/>
    </source>
</evidence>
<feature type="domain" description="Plastid division protein CDP1-like 1st alpha solenoid" evidence="4">
    <location>
        <begin position="84"/>
        <end position="225"/>
    </location>
</feature>
<dbReference type="PANTHER" id="PTHR33925:SF1">
    <property type="entry name" value="PROTEIN ACCUMULATION AND REPLICATION OF CHLOROPLASTS 6, CHLOROPLASTIC"/>
    <property type="match status" value="1"/>
</dbReference>
<evidence type="ECO:0000259" key="2">
    <source>
        <dbReference type="Pfam" id="PF13355"/>
    </source>
</evidence>
<dbReference type="EMBL" id="JALJOU010000003">
    <property type="protein sequence ID" value="KAK9845219.1"/>
    <property type="molecule type" value="Genomic_DNA"/>
</dbReference>
<dbReference type="Pfam" id="PF13355">
    <property type="entry name" value="ARC6-like_IMS"/>
    <property type="match status" value="1"/>
</dbReference>
<proteinExistence type="predicted"/>
<evidence type="ECO:0008006" key="7">
    <source>
        <dbReference type="Google" id="ProtNLM"/>
    </source>
</evidence>
<dbReference type="InterPro" id="IPR058032">
    <property type="entry name" value="CDP1-like_a_solenoid_1"/>
</dbReference>
<comment type="caution">
    <text evidence="5">The sequence shown here is derived from an EMBL/GenBank/DDBJ whole genome shotgun (WGS) entry which is preliminary data.</text>
</comment>
<dbReference type="Pfam" id="PF25515">
    <property type="entry name" value="Arm_PDR"/>
    <property type="match status" value="1"/>
</dbReference>
<sequence length="656" mass="69013">MAPPRGVTFPIPVDYTQLLGLKGREAYLDPHILAAYEGLAAASPEEGFSERAAEGRAFLLQAAADELRRSRGRTPPGEPRGIYVEWALLPGALALLQEVGEHEVVLEVGARALDKWEARGMRPDILLAMALAHLGLASEAFEAPGHVATGCARLEAAAALLADAGAPALAPELEAEIAGALADLQPAATLEHLMLPLDEEHAATRRAALAVLRSLLARGAGGGNGAVAGAGAAPDAAFAREALARLPAPEVVQLVDWVETVGSGAPPWASPEVLQTAALAHVVTGLLQRRPSLIQVAERLLGCGPAGNGLVERVVCKVLLGAPEAAAELLLDAERRGDLRQPRGALQAQAFARQATPAASANGAFSHATRYPGPTSPPPPSAASAADGPSAVDVLRAVRADSPDGDEDLLPGLCAFTQRWLSGVAFPRFRDTADPPPAASLTDYYEDKRVTTLLGGAALLAVGAALVSTRVRGDARSAAFQEARSRQPVAAVEVPAPAQGRHRGSGSTWRLPWQHEWSAARQLHPRTAEAVIRKWQNAKAEALGPRHNIALLPQVAADPWLSRVIQDAAAAEEAGWFWHYRLDSLKVESIDASQLSPIGGSALVTARLREAGDLYAATGKRSEGHCYDNTYTVEYTLRRLPDAGWRIADALVTGTR</sequence>
<feature type="domain" description="Plastid division protein CDP1-like 2nd alpha solenoid" evidence="3">
    <location>
        <begin position="394"/>
        <end position="454"/>
    </location>
</feature>
<reference evidence="5 6" key="1">
    <citation type="journal article" date="2024" name="Nat. Commun.">
        <title>Phylogenomics reveals the evolutionary origins of lichenization in chlorophyte algae.</title>
        <authorList>
            <person name="Puginier C."/>
            <person name="Libourel C."/>
            <person name="Otte J."/>
            <person name="Skaloud P."/>
            <person name="Haon M."/>
            <person name="Grisel S."/>
            <person name="Petersen M."/>
            <person name="Berrin J.G."/>
            <person name="Delaux P.M."/>
            <person name="Dal Grande F."/>
            <person name="Keller J."/>
        </authorList>
    </citation>
    <scope>NUCLEOTIDE SEQUENCE [LARGE SCALE GENOMIC DNA]</scope>
    <source>
        <strain evidence="5 6">SAG 245.80</strain>
    </source>
</reference>
<evidence type="ECO:0000259" key="3">
    <source>
        <dbReference type="Pfam" id="PF23468"/>
    </source>
</evidence>
<feature type="domain" description="Plastid division protein CDP1-like IMS" evidence="2">
    <location>
        <begin position="528"/>
        <end position="647"/>
    </location>
</feature>
<evidence type="ECO:0000313" key="6">
    <source>
        <dbReference type="Proteomes" id="UP001445335"/>
    </source>
</evidence>
<accession>A0AAW1SFX2</accession>
<dbReference type="Proteomes" id="UP001445335">
    <property type="component" value="Unassembled WGS sequence"/>
</dbReference>
<evidence type="ECO:0000313" key="5">
    <source>
        <dbReference type="EMBL" id="KAK9845219.1"/>
    </source>
</evidence>
<dbReference type="InterPro" id="IPR025344">
    <property type="entry name" value="CDP1-like_IMS"/>
</dbReference>
<name>A0AAW1SFX2_9CHLO</name>
<dbReference type="AlphaFoldDB" id="A0AAW1SFX2"/>